<evidence type="ECO:0000256" key="2">
    <source>
        <dbReference type="ARBA" id="ARBA00022801"/>
    </source>
</evidence>
<dbReference type="Proteomes" id="UP000236284">
    <property type="component" value="Unassembled WGS sequence"/>
</dbReference>
<keyword evidence="2" id="KW-0378">Hydrolase</keyword>
<accession>A0ABX4WGG8</accession>
<proteinExistence type="predicted"/>
<keyword evidence="7" id="KW-1185">Reference proteome</keyword>
<evidence type="ECO:0000256" key="1">
    <source>
        <dbReference type="ARBA" id="ARBA00022741"/>
    </source>
</evidence>
<gene>
    <name evidence="6" type="ORF">CEP15_18990</name>
</gene>
<reference evidence="6 7" key="1">
    <citation type="submission" date="2017-06" db="EMBL/GenBank/DDBJ databases">
        <title>Genome variation in co-occurring toxic Cylindrospermopsis raciborskii strains determines phenotypic plasticity.</title>
        <authorList>
            <person name="Willis A."/>
            <person name="Woodhouse J."/>
            <person name="Ongley S."/>
            <person name="Jex A."/>
            <person name="Burford M."/>
            <person name="Neilan B."/>
        </authorList>
    </citation>
    <scope>NUCLEOTIDE SEQUENCE [LARGE SCALE GENOMIC DNA]</scope>
    <source>
        <strain evidence="6 7">C07</strain>
    </source>
</reference>
<keyword evidence="1" id="KW-0547">Nucleotide-binding</keyword>
<name>A0ABX4WGG8_9CYAN</name>
<dbReference type="EMBL" id="NJHS01000434">
    <property type="protein sequence ID" value="PNJ90997.1"/>
    <property type="molecule type" value="Genomic_DNA"/>
</dbReference>
<dbReference type="SUPFAM" id="SSF52540">
    <property type="entry name" value="P-loop containing nucleoside triphosphate hydrolases"/>
    <property type="match status" value="1"/>
</dbReference>
<keyword evidence="3" id="KW-0347">Helicase</keyword>
<sequence>MTYNENYNMDFSMNFNEPNETEENKTEELDRGGFKRQLKKLIYTAAEISPVSQAQWEKLLEIYNFASLSIEVIIQTICRNNAFYSQERLSLNFPSISPRIPLSANQQIALEMALSNSPITVISGTGATGKTSIAKNLAQVAIDSSHKVLILAHNLASLSPYYNLTNYPLVLSQQGDYYQKVINRLRYDNLAQAKMDYLPLHLLPDVELSKLRTPAKLERWLPIIENNSYQQLADILKLESEFQNLTQARLHLLAYRLKQLLPFLQEQLRLNQIYNHLSQAGIEEIARQLLANPQITITGTVAEFMQVENRLLWETSFDIIIVEEANRLHWIQLLFLAGLCKKLVLFGEDIPPRYGQPKKSIPYPYNCLQFNCFQWLQSHLSPAYVYTLKEQFRLHSAMAKIVYPSICNHWVYIQSHYTDNSLSGVNLSQINRRVVWHTMVGDKPVAENMIRFLEKLIRNHDGQVMSEIGMITFSPTQTDAIKEILPTISSIYQNQLFVGTAGEWSGKERKIIMVNCSGNPKDISVEDINIALTRAKDYLFLFGDCDVWLRYNSPLKALLYHPAVSQERQVVI</sequence>
<evidence type="ECO:0000259" key="5">
    <source>
        <dbReference type="Pfam" id="PF13087"/>
    </source>
</evidence>
<keyword evidence="4" id="KW-0067">ATP-binding</keyword>
<dbReference type="Pfam" id="PF13087">
    <property type="entry name" value="AAA_12"/>
    <property type="match status" value="1"/>
</dbReference>
<evidence type="ECO:0000256" key="4">
    <source>
        <dbReference type="ARBA" id="ARBA00022840"/>
    </source>
</evidence>
<dbReference type="InterPro" id="IPR050534">
    <property type="entry name" value="Coronavir_polyprotein_1ab"/>
</dbReference>
<dbReference type="PANTHER" id="PTHR43788">
    <property type="entry name" value="DNA2/NAM7 HELICASE FAMILY MEMBER"/>
    <property type="match status" value="1"/>
</dbReference>
<dbReference type="Gene3D" id="3.40.50.300">
    <property type="entry name" value="P-loop containing nucleotide triphosphate hydrolases"/>
    <property type="match status" value="2"/>
</dbReference>
<comment type="caution">
    <text evidence="6">The sequence shown here is derived from an EMBL/GenBank/DDBJ whole genome shotgun (WGS) entry which is preliminary data.</text>
</comment>
<organism evidence="6 7">
    <name type="scientific">Cylindrospermopsis raciborskii C07</name>
    <dbReference type="NCBI Taxonomy" id="2014886"/>
    <lineage>
        <taxon>Bacteria</taxon>
        <taxon>Bacillati</taxon>
        <taxon>Cyanobacteriota</taxon>
        <taxon>Cyanophyceae</taxon>
        <taxon>Nostocales</taxon>
        <taxon>Aphanizomenonaceae</taxon>
        <taxon>Cylindrospermopsis</taxon>
    </lineage>
</organism>
<evidence type="ECO:0000313" key="7">
    <source>
        <dbReference type="Proteomes" id="UP000236284"/>
    </source>
</evidence>
<feature type="domain" description="DNA2/NAM7 helicase-like C-terminal" evidence="5">
    <location>
        <begin position="446"/>
        <end position="545"/>
    </location>
</feature>
<dbReference type="InterPro" id="IPR027417">
    <property type="entry name" value="P-loop_NTPase"/>
</dbReference>
<dbReference type="PANTHER" id="PTHR43788:SF8">
    <property type="entry name" value="DNA-BINDING PROTEIN SMUBP-2"/>
    <property type="match status" value="1"/>
</dbReference>
<dbReference type="InterPro" id="IPR041679">
    <property type="entry name" value="DNA2/NAM7-like_C"/>
</dbReference>
<evidence type="ECO:0000313" key="6">
    <source>
        <dbReference type="EMBL" id="PNJ90997.1"/>
    </source>
</evidence>
<protein>
    <recommendedName>
        <fullName evidence="5">DNA2/NAM7 helicase-like C-terminal domain-containing protein</fullName>
    </recommendedName>
</protein>
<evidence type="ECO:0000256" key="3">
    <source>
        <dbReference type="ARBA" id="ARBA00022806"/>
    </source>
</evidence>